<proteinExistence type="predicted"/>
<feature type="transmembrane region" description="Helical" evidence="1">
    <location>
        <begin position="38"/>
        <end position="57"/>
    </location>
</feature>
<reference evidence="2" key="2">
    <citation type="journal article" date="2014" name="ISME J.">
        <title>Microbial stratification in low pH oxic and suboxic macroscopic growths along an acid mine drainage.</title>
        <authorList>
            <person name="Mendez-Garcia C."/>
            <person name="Mesa V."/>
            <person name="Sprenger R.R."/>
            <person name="Richter M."/>
            <person name="Diez M.S."/>
            <person name="Solano J."/>
            <person name="Bargiela R."/>
            <person name="Golyshina O.V."/>
            <person name="Manteca A."/>
            <person name="Ramos J.L."/>
            <person name="Gallego J.R."/>
            <person name="Llorente I."/>
            <person name="Martins Dos Santos V.A."/>
            <person name="Jensen O.N."/>
            <person name="Pelaez A.I."/>
            <person name="Sanchez J."/>
            <person name="Ferrer M."/>
        </authorList>
    </citation>
    <scope>NUCLEOTIDE SEQUENCE</scope>
</reference>
<sequence length="58" mass="5847">MTTALVSTLHDYGAVGFAFFAGSLASVFGTLLGARYGAVSGALFGYLMGQGLIVTLLA</sequence>
<protein>
    <submittedName>
        <fullName evidence="2">Uncharacterized protein</fullName>
    </submittedName>
</protein>
<evidence type="ECO:0000256" key="1">
    <source>
        <dbReference type="SAM" id="Phobius"/>
    </source>
</evidence>
<keyword evidence="1" id="KW-0472">Membrane</keyword>
<keyword evidence="1" id="KW-0812">Transmembrane</keyword>
<accession>T1B9V4</accession>
<keyword evidence="1" id="KW-1133">Transmembrane helix</keyword>
<feature type="non-terminal residue" evidence="2">
    <location>
        <position position="58"/>
    </location>
</feature>
<feature type="transmembrane region" description="Helical" evidence="1">
    <location>
        <begin position="12"/>
        <end position="32"/>
    </location>
</feature>
<organism evidence="2">
    <name type="scientific">mine drainage metagenome</name>
    <dbReference type="NCBI Taxonomy" id="410659"/>
    <lineage>
        <taxon>unclassified sequences</taxon>
        <taxon>metagenomes</taxon>
        <taxon>ecological metagenomes</taxon>
    </lineage>
</organism>
<dbReference type="EMBL" id="AUZX01006121">
    <property type="protein sequence ID" value="EQD65203.1"/>
    <property type="molecule type" value="Genomic_DNA"/>
</dbReference>
<comment type="caution">
    <text evidence="2">The sequence shown here is derived from an EMBL/GenBank/DDBJ whole genome shotgun (WGS) entry which is preliminary data.</text>
</comment>
<name>T1B9V4_9ZZZZ</name>
<dbReference type="AlphaFoldDB" id="T1B9V4"/>
<reference evidence="2" key="1">
    <citation type="submission" date="2013-08" db="EMBL/GenBank/DDBJ databases">
        <authorList>
            <person name="Mendez C."/>
            <person name="Richter M."/>
            <person name="Ferrer M."/>
            <person name="Sanchez J."/>
        </authorList>
    </citation>
    <scope>NUCLEOTIDE SEQUENCE</scope>
</reference>
<gene>
    <name evidence="2" type="ORF">B1A_08575</name>
</gene>
<evidence type="ECO:0000313" key="2">
    <source>
        <dbReference type="EMBL" id="EQD65203.1"/>
    </source>
</evidence>